<organism evidence="2">
    <name type="scientific">Anguilla anguilla</name>
    <name type="common">European freshwater eel</name>
    <name type="synonym">Muraena anguilla</name>
    <dbReference type="NCBI Taxonomy" id="7936"/>
    <lineage>
        <taxon>Eukaryota</taxon>
        <taxon>Metazoa</taxon>
        <taxon>Chordata</taxon>
        <taxon>Craniata</taxon>
        <taxon>Vertebrata</taxon>
        <taxon>Euteleostomi</taxon>
        <taxon>Actinopterygii</taxon>
        <taxon>Neopterygii</taxon>
        <taxon>Teleostei</taxon>
        <taxon>Anguilliformes</taxon>
        <taxon>Anguillidae</taxon>
        <taxon>Anguilla</taxon>
    </lineage>
</organism>
<dbReference type="AlphaFoldDB" id="A0A0E9WGB6"/>
<protein>
    <submittedName>
        <fullName evidence="2">Uncharacterized protein</fullName>
    </submittedName>
</protein>
<evidence type="ECO:0000256" key="1">
    <source>
        <dbReference type="SAM" id="MobiDB-lite"/>
    </source>
</evidence>
<evidence type="ECO:0000313" key="2">
    <source>
        <dbReference type="EMBL" id="JAH89429.1"/>
    </source>
</evidence>
<accession>A0A0E9WGB6</accession>
<reference evidence="2" key="2">
    <citation type="journal article" date="2015" name="Fish Shellfish Immunol.">
        <title>Early steps in the European eel (Anguilla anguilla)-Vibrio vulnificus interaction in the gills: Role of the RtxA13 toxin.</title>
        <authorList>
            <person name="Callol A."/>
            <person name="Pajuelo D."/>
            <person name="Ebbesson L."/>
            <person name="Teles M."/>
            <person name="MacKenzie S."/>
            <person name="Amaro C."/>
        </authorList>
    </citation>
    <scope>NUCLEOTIDE SEQUENCE</scope>
</reference>
<feature type="region of interest" description="Disordered" evidence="1">
    <location>
        <begin position="59"/>
        <end position="96"/>
    </location>
</feature>
<proteinExistence type="predicted"/>
<dbReference type="EMBL" id="GBXM01019148">
    <property type="protein sequence ID" value="JAH89429.1"/>
    <property type="molecule type" value="Transcribed_RNA"/>
</dbReference>
<reference evidence="2" key="1">
    <citation type="submission" date="2014-11" db="EMBL/GenBank/DDBJ databases">
        <authorList>
            <person name="Amaro Gonzalez C."/>
        </authorList>
    </citation>
    <scope>NUCLEOTIDE SEQUENCE</scope>
</reference>
<dbReference type="PROSITE" id="PS51257">
    <property type="entry name" value="PROKAR_LIPOPROTEIN"/>
    <property type="match status" value="1"/>
</dbReference>
<name>A0A0E9WGB6_ANGAN</name>
<feature type="compositionally biased region" description="Basic residues" evidence="1">
    <location>
        <begin position="61"/>
        <end position="96"/>
    </location>
</feature>
<sequence length="96" mass="11117">MVKHSANTIANAFAAHSAYACTHYGHSYTNTAHINTQWITVHKIMNIYNRLKRIFPSLPHSPKKIKTKIHQGLKKQKKKKKKKEKKKLPRAKSKIC</sequence>